<comment type="similarity">
    <text evidence="6">Belongs to the CmpA/NrtA family.</text>
</comment>
<dbReference type="InterPro" id="IPR006311">
    <property type="entry name" value="TAT_signal"/>
</dbReference>
<dbReference type="Proteomes" id="UP000776983">
    <property type="component" value="Unassembled WGS sequence"/>
</dbReference>
<evidence type="ECO:0000256" key="2">
    <source>
        <dbReference type="ARBA" id="ARBA00022448"/>
    </source>
</evidence>
<keyword evidence="5" id="KW-0472">Membrane</keyword>
<dbReference type="PANTHER" id="PTHR30024:SF43">
    <property type="entry name" value="BLL4572 PROTEIN"/>
    <property type="match status" value="1"/>
</dbReference>
<name>A0ABS8CDL2_9BURK</name>
<comment type="caution">
    <text evidence="8">The sequence shown here is derived from an EMBL/GenBank/DDBJ whole genome shotgun (WGS) entry which is preliminary data.</text>
</comment>
<dbReference type="PANTHER" id="PTHR30024">
    <property type="entry name" value="ALIPHATIC SULFONATES-BINDING PROTEIN-RELATED"/>
    <property type="match status" value="1"/>
</dbReference>
<feature type="signal peptide" evidence="7">
    <location>
        <begin position="1"/>
        <end position="36"/>
    </location>
</feature>
<keyword evidence="2" id="KW-0813">Transport</keyword>
<proteinExistence type="inferred from homology"/>
<comment type="subcellular location">
    <subcellularLocation>
        <location evidence="1">Endomembrane system</location>
    </subcellularLocation>
</comment>
<dbReference type="InterPro" id="IPR044527">
    <property type="entry name" value="NrtA/CpmA_ABC-bd_dom"/>
</dbReference>
<sequence length="399" mass="43976">MSPEDFSVSRRELLKLASLFTAGGALPLLSAFNAQAQTAAPDDPVRIGYLPITDATPLLVAHNNGYFEEAGLKVEKPVLLRSWAQIIEAFISGQVNVVHLLSPMTIWGRYGSRAPAKVVAWNHMSGSALTVANDINDIRQLGGTTVAIPFWYSIHNTVLQYLLRANGLKPVSLKQGKPAADEVNLIVLAPSDMPPALAGKQISGFIVAEPFNAAAETRGIGKILRFTGDVWRQHACCVIFMHERDLQQRPEWSQGVVDAIVKAQQWSLGHRAETAQLLSREGKNRYTPHTIEALDKVLAPPASDREAYTQSGIIHHPEWNDARIDFQPYPYPSYTVELVKMLKDTLIEADHNFLAQLDPDFVAGDLVDDRFVKRAIEKIGGIEQFGVPAGYTRQETIVA</sequence>
<evidence type="ECO:0000313" key="9">
    <source>
        <dbReference type="Proteomes" id="UP000776983"/>
    </source>
</evidence>
<keyword evidence="7" id="KW-0732">Signal</keyword>
<evidence type="ECO:0000256" key="7">
    <source>
        <dbReference type="SAM" id="SignalP"/>
    </source>
</evidence>
<keyword evidence="4" id="KW-0997">Cell inner membrane</keyword>
<keyword evidence="9" id="KW-1185">Reference proteome</keyword>
<dbReference type="EMBL" id="JACDXW010000005">
    <property type="protein sequence ID" value="MCB5364115.1"/>
    <property type="molecule type" value="Genomic_DNA"/>
</dbReference>
<evidence type="ECO:0000256" key="5">
    <source>
        <dbReference type="ARBA" id="ARBA00023136"/>
    </source>
</evidence>
<protein>
    <submittedName>
        <fullName evidence="8">ABC transporter substrate-binding protein</fullName>
    </submittedName>
</protein>
<dbReference type="SUPFAM" id="SSF53850">
    <property type="entry name" value="Periplasmic binding protein-like II"/>
    <property type="match status" value="1"/>
</dbReference>
<evidence type="ECO:0000256" key="6">
    <source>
        <dbReference type="ARBA" id="ARBA00024031"/>
    </source>
</evidence>
<accession>A0ABS8CDL2</accession>
<organism evidence="8 9">
    <name type="scientific">Mesopusillimonas faecipullorum</name>
    <dbReference type="NCBI Taxonomy" id="2755040"/>
    <lineage>
        <taxon>Bacteria</taxon>
        <taxon>Pseudomonadati</taxon>
        <taxon>Pseudomonadota</taxon>
        <taxon>Betaproteobacteria</taxon>
        <taxon>Burkholderiales</taxon>
        <taxon>Alcaligenaceae</taxon>
        <taxon>Mesopusillimonas</taxon>
    </lineage>
</organism>
<dbReference type="CDD" id="cd13553">
    <property type="entry name" value="PBP2_NrtA_CpmA_like"/>
    <property type="match status" value="1"/>
</dbReference>
<evidence type="ECO:0000256" key="3">
    <source>
        <dbReference type="ARBA" id="ARBA00022475"/>
    </source>
</evidence>
<evidence type="ECO:0000256" key="4">
    <source>
        <dbReference type="ARBA" id="ARBA00022519"/>
    </source>
</evidence>
<evidence type="ECO:0000313" key="8">
    <source>
        <dbReference type="EMBL" id="MCB5364115.1"/>
    </source>
</evidence>
<dbReference type="Pfam" id="PF13379">
    <property type="entry name" value="NMT1_2"/>
    <property type="match status" value="1"/>
</dbReference>
<gene>
    <name evidence="8" type="ORF">H0484_10200</name>
</gene>
<dbReference type="PROSITE" id="PS51318">
    <property type="entry name" value="TAT"/>
    <property type="match status" value="1"/>
</dbReference>
<keyword evidence="3" id="KW-1003">Cell membrane</keyword>
<feature type="chain" id="PRO_5046740271" evidence="7">
    <location>
        <begin position="37"/>
        <end position="399"/>
    </location>
</feature>
<dbReference type="Gene3D" id="3.40.190.10">
    <property type="entry name" value="Periplasmic binding protein-like II"/>
    <property type="match status" value="2"/>
</dbReference>
<dbReference type="RefSeq" id="WP_226954507.1">
    <property type="nucleotide sequence ID" value="NZ_JACDXW010000005.1"/>
</dbReference>
<reference evidence="8 9" key="1">
    <citation type="submission" date="2020-07" db="EMBL/GenBank/DDBJ databases">
        <title>Pusillimonas sp. nov., isolated from poultry manure in Taiwan.</title>
        <authorList>
            <person name="Lin S.-Y."/>
            <person name="Tang Y.-S."/>
            <person name="Young C.-C."/>
        </authorList>
    </citation>
    <scope>NUCLEOTIDE SEQUENCE [LARGE SCALE GENOMIC DNA]</scope>
    <source>
        <strain evidence="8 9">CC-YST705</strain>
    </source>
</reference>
<evidence type="ECO:0000256" key="1">
    <source>
        <dbReference type="ARBA" id="ARBA00004308"/>
    </source>
</evidence>